<organism evidence="2 3">
    <name type="scientific">Candidatus Uhrbacteria bacterium CG_4_9_14_3_um_filter_41_35</name>
    <dbReference type="NCBI Taxonomy" id="1975034"/>
    <lineage>
        <taxon>Bacteria</taxon>
        <taxon>Candidatus Uhriibacteriota</taxon>
    </lineage>
</organism>
<dbReference type="Proteomes" id="UP000231263">
    <property type="component" value="Unassembled WGS sequence"/>
</dbReference>
<dbReference type="AlphaFoldDB" id="A0A2M7XE36"/>
<accession>A0A2M7XE36</accession>
<name>A0A2M7XE36_9BACT</name>
<dbReference type="Gene3D" id="3.40.630.190">
    <property type="entry name" value="LCP protein"/>
    <property type="match status" value="1"/>
</dbReference>
<dbReference type="EMBL" id="PFWT01000016">
    <property type="protein sequence ID" value="PJA46139.1"/>
    <property type="molecule type" value="Genomic_DNA"/>
</dbReference>
<dbReference type="PANTHER" id="PTHR33392:SF6">
    <property type="entry name" value="POLYISOPRENYL-TEICHOIC ACID--PEPTIDOGLYCAN TEICHOIC ACID TRANSFERASE TAGU"/>
    <property type="match status" value="1"/>
</dbReference>
<comment type="caution">
    <text evidence="2">The sequence shown here is derived from an EMBL/GenBank/DDBJ whole genome shotgun (WGS) entry which is preliminary data.</text>
</comment>
<sequence length="395" mass="44783">MKRKIRLLAWTLVILVGTAFIIGAGIYFKTGGSPWQETPEMSAVVVDVADMRKSKLSDSKTDFGDATHINVLVLGLDGRKGVTEPHCDAIHMFSLDIENWTIEVTSVPRGTYAYIPPGNYANNEYYLANACSFAGLDYGIEQIEKIVGVKADYRVTAGFSQVLGILRIFDLPTTDSLQWLRHRRGYAIGDPQRSHNQAVFMKDFIVNEGGRLRNEAAKSLFYVVYSIVDTDMDFGTARALLDGYLSSDIDKRPDDIVLKMKPYYETQDLHLNLENPDVQVQALVDFLKPRTSKEDLSDKSLSDFQNDLITYIESQLKEKSVAGLYDQQLWLQVEDHDIREEFQFRFLEKYSLELIDQDKRDEAIDLISGYISEKETLAEEQSVKLGRGLMANVVQ</sequence>
<dbReference type="PANTHER" id="PTHR33392">
    <property type="entry name" value="POLYISOPRENYL-TEICHOIC ACID--PEPTIDOGLYCAN TEICHOIC ACID TRANSFERASE TAGU"/>
    <property type="match status" value="1"/>
</dbReference>
<keyword evidence="1" id="KW-1133">Transmembrane helix</keyword>
<evidence type="ECO:0008006" key="4">
    <source>
        <dbReference type="Google" id="ProtNLM"/>
    </source>
</evidence>
<keyword evidence="1" id="KW-0472">Membrane</keyword>
<gene>
    <name evidence="2" type="ORF">CO173_03550</name>
</gene>
<evidence type="ECO:0000313" key="2">
    <source>
        <dbReference type="EMBL" id="PJA46139.1"/>
    </source>
</evidence>
<reference evidence="3" key="1">
    <citation type="submission" date="2017-09" db="EMBL/GenBank/DDBJ databases">
        <title>Depth-based differentiation of microbial function through sediment-hosted aquifers and enrichment of novel symbionts in the deep terrestrial subsurface.</title>
        <authorList>
            <person name="Probst A.J."/>
            <person name="Ladd B."/>
            <person name="Jarett J.K."/>
            <person name="Geller-Mcgrath D.E."/>
            <person name="Sieber C.M.K."/>
            <person name="Emerson J.B."/>
            <person name="Anantharaman K."/>
            <person name="Thomas B.C."/>
            <person name="Malmstrom R."/>
            <person name="Stieglmeier M."/>
            <person name="Klingl A."/>
            <person name="Woyke T."/>
            <person name="Ryan C.M."/>
            <person name="Banfield J.F."/>
        </authorList>
    </citation>
    <scope>NUCLEOTIDE SEQUENCE [LARGE SCALE GENOMIC DNA]</scope>
</reference>
<protein>
    <recommendedName>
        <fullName evidence="4">Cell envelope-related transcriptional attenuator domain-containing protein</fullName>
    </recommendedName>
</protein>
<evidence type="ECO:0000256" key="1">
    <source>
        <dbReference type="SAM" id="Phobius"/>
    </source>
</evidence>
<feature type="transmembrane region" description="Helical" evidence="1">
    <location>
        <begin position="7"/>
        <end position="28"/>
    </location>
</feature>
<proteinExistence type="predicted"/>
<keyword evidence="1" id="KW-0812">Transmembrane</keyword>
<evidence type="ECO:0000313" key="3">
    <source>
        <dbReference type="Proteomes" id="UP000231263"/>
    </source>
</evidence>
<dbReference type="InterPro" id="IPR050922">
    <property type="entry name" value="LytR/CpsA/Psr_CW_biosynth"/>
</dbReference>